<dbReference type="STRING" id="983920.Y88_1965"/>
<dbReference type="EMBL" id="AEWJ01000023">
    <property type="protein sequence ID" value="EGD60091.1"/>
    <property type="molecule type" value="Genomic_DNA"/>
</dbReference>
<evidence type="ECO:0000313" key="2">
    <source>
        <dbReference type="Proteomes" id="UP000004728"/>
    </source>
</evidence>
<sequence length="99" mass="11088">MLEGKVAGTPVDCITLHTIDSTTVIDKTAVVYKSGRTYYVQRPRAGADQLDDDDILVTRLTTSELCSIDTVQLHDRVTGFWHGFLTLDKFVPYAKPRTK</sequence>
<protein>
    <submittedName>
        <fullName evidence="1">Uncharacterized protein</fullName>
    </submittedName>
</protein>
<reference evidence="1 2" key="1">
    <citation type="journal article" date="2012" name="J. Bacteriol.">
        <title>Draft Genome Sequence of Novosphingobium nitrogenifigens Y88T.</title>
        <authorList>
            <person name="Strabala T.J."/>
            <person name="Macdonald L."/>
            <person name="Liu V."/>
            <person name="Smit A.M."/>
        </authorList>
    </citation>
    <scope>NUCLEOTIDE SEQUENCE [LARGE SCALE GENOMIC DNA]</scope>
    <source>
        <strain evidence="1 2">DSM 19370</strain>
    </source>
</reference>
<dbReference type="HOGENOM" id="CLU_147428_1_0_5"/>
<dbReference type="Proteomes" id="UP000004728">
    <property type="component" value="Unassembled WGS sequence"/>
</dbReference>
<dbReference type="InParanoid" id="F1Z5I1"/>
<name>F1Z5I1_9SPHN</name>
<gene>
    <name evidence="1" type="ORF">Y88_1965</name>
</gene>
<keyword evidence="2" id="KW-1185">Reference proteome</keyword>
<comment type="caution">
    <text evidence="1">The sequence shown here is derived from an EMBL/GenBank/DDBJ whole genome shotgun (WGS) entry which is preliminary data.</text>
</comment>
<organism evidence="1 2">
    <name type="scientific">Novosphingobium nitrogenifigens DSM 19370</name>
    <dbReference type="NCBI Taxonomy" id="983920"/>
    <lineage>
        <taxon>Bacteria</taxon>
        <taxon>Pseudomonadati</taxon>
        <taxon>Pseudomonadota</taxon>
        <taxon>Alphaproteobacteria</taxon>
        <taxon>Sphingomonadales</taxon>
        <taxon>Sphingomonadaceae</taxon>
        <taxon>Novosphingobium</taxon>
    </lineage>
</organism>
<dbReference type="AlphaFoldDB" id="F1Z5I1"/>
<proteinExistence type="predicted"/>
<accession>F1Z5I1</accession>
<evidence type="ECO:0000313" key="1">
    <source>
        <dbReference type="EMBL" id="EGD60091.1"/>
    </source>
</evidence>